<evidence type="ECO:0000256" key="1">
    <source>
        <dbReference type="RuleBase" id="RU004003"/>
    </source>
</evidence>
<feature type="domain" description="Type II/III secretion system secretin-like" evidence="3">
    <location>
        <begin position="403"/>
        <end position="577"/>
    </location>
</feature>
<dbReference type="InterPro" id="IPR050810">
    <property type="entry name" value="Bact_Secretion_Sys_Channel"/>
</dbReference>
<dbReference type="EMBL" id="AP024086">
    <property type="protein sequence ID" value="BCL62290.1"/>
    <property type="molecule type" value="Genomic_DNA"/>
</dbReference>
<accession>A0A8D5FK17</accession>
<dbReference type="GO" id="GO:0009306">
    <property type="term" value="P:protein secretion"/>
    <property type="evidence" value="ECO:0007669"/>
    <property type="project" value="InterPro"/>
</dbReference>
<organism evidence="4 5">
    <name type="scientific">Desulfomarina profundi</name>
    <dbReference type="NCBI Taxonomy" id="2772557"/>
    <lineage>
        <taxon>Bacteria</taxon>
        <taxon>Pseudomonadati</taxon>
        <taxon>Thermodesulfobacteriota</taxon>
        <taxon>Desulfobulbia</taxon>
        <taxon>Desulfobulbales</taxon>
        <taxon>Desulfobulbaceae</taxon>
        <taxon>Desulfomarina</taxon>
    </lineage>
</organism>
<reference evidence="4" key="1">
    <citation type="submission" date="2020-09" db="EMBL/GenBank/DDBJ databases">
        <title>Desulfogranum mesoprofundum gen. nov., sp. nov., a novel mesophilic, sulfate-reducing chemolithoautotroph isolated from a deep-sea hydrothermal vent chimney in the Suiyo Seamount.</title>
        <authorList>
            <person name="Hashimoto Y."/>
            <person name="Nakagawa S."/>
        </authorList>
    </citation>
    <scope>NUCLEOTIDE SEQUENCE</scope>
    <source>
        <strain evidence="4">KT2</strain>
    </source>
</reference>
<dbReference type="InterPro" id="IPR004846">
    <property type="entry name" value="T2SS/T3SS_dom"/>
</dbReference>
<dbReference type="AlphaFoldDB" id="A0A8D5FK17"/>
<feature type="region of interest" description="Disordered" evidence="2">
    <location>
        <begin position="223"/>
        <end position="265"/>
    </location>
</feature>
<sequence length="578" mass="63573">MEDQAKSEKTVQVQPKYPTSLPVQYQTASYVVNKDESEDIAKSEESVLKVGARITSTKGPQPLWDILKRLAALKRMNVSWQTDVDQNALVDVDINPNDDFFDAVNNLLAQIGYFAEFKDTTIFVRNKITKQYRIAMPFITQKYSTETGGDIIGAGGAEKGFKALIKLEAQGSPVGTSVFSKDSDTKTEFDIWNNIESNLKVILNILETSEVAISDYEKQFGAEQQGRARVSERDKKSGSDASGSYKDNLKTQGTSANKSQKIKTSRQTSKDGSYFLIDKPVGIITVTTTKAMHERIAKYINSLKDSLYKQITIEAKIIEVQLTKESNIGINWSKVLKKFGLSGTVTFGDNGQVYPFVFNNDAVQGPVTYTNANKTAYFKTINPGQFISNISFASRTFDVFLNALNEQGDAKVLSNPKISVMNGQPAFITVGRNVTYIDNIESDLDSDTGIVTYTVNTDRILSGIGMALTATVLDGSHVVMNLVPVVSNLQEPIEYRDVGNLGGTVGLPIVNIREMSTTVKVADGEMLVIGGLISDTKENSGEFAPLLGDVPLVKYLFGSETKTHVKRELIILLKPRIF</sequence>
<dbReference type="Pfam" id="PF00263">
    <property type="entry name" value="Secretin"/>
    <property type="match status" value="1"/>
</dbReference>
<proteinExistence type="inferred from homology"/>
<dbReference type="NCBIfam" id="TIGR02519">
    <property type="entry name" value="pilus_MshL"/>
    <property type="match status" value="1"/>
</dbReference>
<dbReference type="KEGG" id="dbk:DGMP_29830"/>
<protein>
    <submittedName>
        <fullName evidence="4">Pilus (MSHA type) biogenesis protein MshL</fullName>
    </submittedName>
</protein>
<dbReference type="Proteomes" id="UP000826725">
    <property type="component" value="Chromosome"/>
</dbReference>
<dbReference type="PANTHER" id="PTHR30332:SF17">
    <property type="entry name" value="TYPE IV PILIATION SYSTEM PROTEIN DR_0774-RELATED"/>
    <property type="match status" value="1"/>
</dbReference>
<dbReference type="PANTHER" id="PTHR30332">
    <property type="entry name" value="PROBABLE GENERAL SECRETION PATHWAY PROTEIN D"/>
    <property type="match status" value="1"/>
</dbReference>
<keyword evidence="5" id="KW-1185">Reference proteome</keyword>
<dbReference type="InterPro" id="IPR013358">
    <property type="entry name" value="Pilus_biogenesis_MshL"/>
</dbReference>
<evidence type="ECO:0000313" key="5">
    <source>
        <dbReference type="Proteomes" id="UP000826725"/>
    </source>
</evidence>
<gene>
    <name evidence="4" type="ORF">DGMP_29830</name>
</gene>
<feature type="compositionally biased region" description="Basic and acidic residues" evidence="2">
    <location>
        <begin position="229"/>
        <end position="238"/>
    </location>
</feature>
<evidence type="ECO:0000313" key="4">
    <source>
        <dbReference type="EMBL" id="BCL62290.1"/>
    </source>
</evidence>
<evidence type="ECO:0000256" key="2">
    <source>
        <dbReference type="SAM" id="MobiDB-lite"/>
    </source>
</evidence>
<name>A0A8D5FK17_9BACT</name>
<comment type="similarity">
    <text evidence="1">Belongs to the bacterial secretin family.</text>
</comment>
<evidence type="ECO:0000259" key="3">
    <source>
        <dbReference type="Pfam" id="PF00263"/>
    </source>
</evidence>
<dbReference type="GO" id="GO:0015627">
    <property type="term" value="C:type II protein secretion system complex"/>
    <property type="evidence" value="ECO:0007669"/>
    <property type="project" value="TreeGrafter"/>
</dbReference>
<feature type="compositionally biased region" description="Polar residues" evidence="2">
    <location>
        <begin position="250"/>
        <end position="259"/>
    </location>
</feature>